<dbReference type="Pfam" id="PF00072">
    <property type="entry name" value="Response_reg"/>
    <property type="match status" value="1"/>
</dbReference>
<evidence type="ECO:0000259" key="7">
    <source>
        <dbReference type="PROSITE" id="PS50110"/>
    </source>
</evidence>
<dbReference type="InterPro" id="IPR039420">
    <property type="entry name" value="WalR-like"/>
</dbReference>
<organism evidence="8 9">
    <name type="scientific">Luteolibacter rhizosphaerae</name>
    <dbReference type="NCBI Taxonomy" id="2989719"/>
    <lineage>
        <taxon>Bacteria</taxon>
        <taxon>Pseudomonadati</taxon>
        <taxon>Verrucomicrobiota</taxon>
        <taxon>Verrucomicrobiia</taxon>
        <taxon>Verrucomicrobiales</taxon>
        <taxon>Verrucomicrobiaceae</taxon>
        <taxon>Luteolibacter</taxon>
    </lineage>
</organism>
<comment type="caution">
    <text evidence="8">The sequence shown here is derived from an EMBL/GenBank/DDBJ whole genome shotgun (WGS) entry which is preliminary data.</text>
</comment>
<dbReference type="CDD" id="cd00156">
    <property type="entry name" value="REC"/>
    <property type="match status" value="1"/>
</dbReference>
<evidence type="ECO:0000256" key="5">
    <source>
        <dbReference type="ARBA" id="ARBA00023163"/>
    </source>
</evidence>
<dbReference type="RefSeq" id="WP_264513975.1">
    <property type="nucleotide sequence ID" value="NZ_JAPDDR010000006.1"/>
</dbReference>
<evidence type="ECO:0000256" key="3">
    <source>
        <dbReference type="ARBA" id="ARBA00023015"/>
    </source>
</evidence>
<dbReference type="PANTHER" id="PTHR48111:SF1">
    <property type="entry name" value="TWO-COMPONENT RESPONSE REGULATOR ORR33"/>
    <property type="match status" value="1"/>
</dbReference>
<dbReference type="SUPFAM" id="SSF52172">
    <property type="entry name" value="CheY-like"/>
    <property type="match status" value="1"/>
</dbReference>
<keyword evidence="9" id="KW-1185">Reference proteome</keyword>
<keyword evidence="1 6" id="KW-0597">Phosphoprotein</keyword>
<name>A0ABT3G448_9BACT</name>
<feature type="domain" description="Response regulatory" evidence="7">
    <location>
        <begin position="3"/>
        <end position="122"/>
    </location>
</feature>
<reference evidence="8" key="1">
    <citation type="submission" date="2022-10" db="EMBL/GenBank/DDBJ databases">
        <title>Luteolibacter sp. GHJ8, whole genome shotgun sequencing project.</title>
        <authorList>
            <person name="Zhao G."/>
            <person name="Shen L."/>
        </authorList>
    </citation>
    <scope>NUCLEOTIDE SEQUENCE</scope>
    <source>
        <strain evidence="8">GHJ8</strain>
    </source>
</reference>
<proteinExistence type="predicted"/>
<feature type="modified residue" description="4-aspartylphosphate" evidence="6">
    <location>
        <position position="52"/>
    </location>
</feature>
<gene>
    <name evidence="8" type="ORF">OJ996_12735</name>
</gene>
<keyword evidence="2" id="KW-0902">Two-component regulatory system</keyword>
<evidence type="ECO:0000256" key="2">
    <source>
        <dbReference type="ARBA" id="ARBA00023012"/>
    </source>
</evidence>
<dbReference type="InterPro" id="IPR001789">
    <property type="entry name" value="Sig_transdc_resp-reg_receiver"/>
</dbReference>
<dbReference type="PANTHER" id="PTHR48111">
    <property type="entry name" value="REGULATOR OF RPOS"/>
    <property type="match status" value="1"/>
</dbReference>
<accession>A0ABT3G448</accession>
<dbReference type="InterPro" id="IPR011006">
    <property type="entry name" value="CheY-like_superfamily"/>
</dbReference>
<keyword evidence="4" id="KW-0238">DNA-binding</keyword>
<dbReference type="EMBL" id="JAPDDR010000006">
    <property type="protein sequence ID" value="MCW1914447.1"/>
    <property type="molecule type" value="Genomic_DNA"/>
</dbReference>
<dbReference type="Proteomes" id="UP001165653">
    <property type="component" value="Unassembled WGS sequence"/>
</dbReference>
<protein>
    <submittedName>
        <fullName evidence="8">Response regulator</fullName>
    </submittedName>
</protein>
<keyword evidence="3" id="KW-0805">Transcription regulation</keyword>
<dbReference type="SMART" id="SM00448">
    <property type="entry name" value="REC"/>
    <property type="match status" value="1"/>
</dbReference>
<dbReference type="PROSITE" id="PS50110">
    <property type="entry name" value="RESPONSE_REGULATORY"/>
    <property type="match status" value="1"/>
</dbReference>
<dbReference type="Gene3D" id="3.40.50.2300">
    <property type="match status" value="1"/>
</dbReference>
<sequence length="126" mass="14099">MKPILVINDDSKLLGEISSVLREGGYYHLIASSGSEAMTLASGYDFALVLLDLKLPDIDGDALYDKLLLAESHYDLPIVALIDGLDAEEVKVINRLVPKRAVTLFSKPLQREWLDELFARYGHKKR</sequence>
<evidence type="ECO:0000256" key="4">
    <source>
        <dbReference type="ARBA" id="ARBA00023125"/>
    </source>
</evidence>
<evidence type="ECO:0000313" key="9">
    <source>
        <dbReference type="Proteomes" id="UP001165653"/>
    </source>
</evidence>
<evidence type="ECO:0000256" key="6">
    <source>
        <dbReference type="PROSITE-ProRule" id="PRU00169"/>
    </source>
</evidence>
<evidence type="ECO:0000313" key="8">
    <source>
        <dbReference type="EMBL" id="MCW1914447.1"/>
    </source>
</evidence>
<evidence type="ECO:0000256" key="1">
    <source>
        <dbReference type="ARBA" id="ARBA00022553"/>
    </source>
</evidence>
<keyword evidence="5" id="KW-0804">Transcription</keyword>